<dbReference type="PANTHER" id="PTHR44215">
    <property type="entry name" value="WD REPEAT-CONTAINING PROTEIN 75"/>
    <property type="match status" value="1"/>
</dbReference>
<evidence type="ECO:0000256" key="9">
    <source>
        <dbReference type="SAM" id="MobiDB-lite"/>
    </source>
</evidence>
<dbReference type="STRING" id="61395.A0A1Y1W209"/>
<keyword evidence="4 8" id="KW-0853">WD repeat</keyword>
<dbReference type="GO" id="GO:0003723">
    <property type="term" value="F:RNA binding"/>
    <property type="evidence" value="ECO:0007669"/>
    <property type="project" value="InterPro"/>
</dbReference>
<evidence type="ECO:0000256" key="5">
    <source>
        <dbReference type="ARBA" id="ARBA00022737"/>
    </source>
</evidence>
<organism evidence="11 12">
    <name type="scientific">Linderina pennispora</name>
    <dbReference type="NCBI Taxonomy" id="61395"/>
    <lineage>
        <taxon>Eukaryota</taxon>
        <taxon>Fungi</taxon>
        <taxon>Fungi incertae sedis</taxon>
        <taxon>Zoopagomycota</taxon>
        <taxon>Kickxellomycotina</taxon>
        <taxon>Kickxellomycetes</taxon>
        <taxon>Kickxellales</taxon>
        <taxon>Kickxellaceae</taxon>
        <taxon>Linderina</taxon>
    </lineage>
</organism>
<dbReference type="InterPro" id="IPR057644">
    <property type="entry name" value="Beta-prop_WDR75_2nd"/>
</dbReference>
<dbReference type="RefSeq" id="XP_040741198.1">
    <property type="nucleotide sequence ID" value="XM_040891809.1"/>
</dbReference>
<name>A0A1Y1W209_9FUNG</name>
<dbReference type="GeneID" id="63808457"/>
<protein>
    <submittedName>
        <fullName evidence="11">YVTN repeat-like/Quino protein amine dehydrogenase</fullName>
    </submittedName>
</protein>
<feature type="region of interest" description="Disordered" evidence="9">
    <location>
        <begin position="863"/>
        <end position="894"/>
    </location>
</feature>
<dbReference type="AlphaFoldDB" id="A0A1Y1W209"/>
<feature type="region of interest" description="Disordered" evidence="9">
    <location>
        <begin position="1"/>
        <end position="33"/>
    </location>
</feature>
<dbReference type="InterPro" id="IPR001680">
    <property type="entry name" value="WD40_rpt"/>
</dbReference>
<evidence type="ECO:0000256" key="8">
    <source>
        <dbReference type="PROSITE-ProRule" id="PRU00221"/>
    </source>
</evidence>
<dbReference type="GO" id="GO:0032040">
    <property type="term" value="C:small-subunit processome"/>
    <property type="evidence" value="ECO:0007669"/>
    <property type="project" value="InterPro"/>
</dbReference>
<feature type="domain" description="WD repeat-containing protein 75 second beta-propeller" evidence="10">
    <location>
        <begin position="399"/>
        <end position="695"/>
    </location>
</feature>
<dbReference type="GO" id="GO:2000234">
    <property type="term" value="P:positive regulation of rRNA processing"/>
    <property type="evidence" value="ECO:0007669"/>
    <property type="project" value="TreeGrafter"/>
</dbReference>
<dbReference type="GO" id="GO:0045943">
    <property type="term" value="P:positive regulation of transcription by RNA polymerase I"/>
    <property type="evidence" value="ECO:0007669"/>
    <property type="project" value="InterPro"/>
</dbReference>
<dbReference type="PROSITE" id="PS50294">
    <property type="entry name" value="WD_REPEATS_REGION"/>
    <property type="match status" value="1"/>
</dbReference>
<dbReference type="Proteomes" id="UP000193922">
    <property type="component" value="Unassembled WGS sequence"/>
</dbReference>
<dbReference type="GO" id="GO:0006364">
    <property type="term" value="P:rRNA processing"/>
    <property type="evidence" value="ECO:0007669"/>
    <property type="project" value="UniProtKB-KW"/>
</dbReference>
<dbReference type="InterPro" id="IPR053826">
    <property type="entry name" value="WDR75"/>
</dbReference>
<comment type="subcellular location">
    <subcellularLocation>
        <location evidence="1">Nucleus</location>
        <location evidence="1">Nucleolus</location>
    </subcellularLocation>
</comment>
<evidence type="ECO:0000256" key="6">
    <source>
        <dbReference type="ARBA" id="ARBA00023163"/>
    </source>
</evidence>
<dbReference type="SUPFAM" id="SSF50998">
    <property type="entry name" value="Quinoprotein alcohol dehydrogenase-like"/>
    <property type="match status" value="1"/>
</dbReference>
<dbReference type="OrthoDB" id="4096at2759"/>
<keyword evidence="7" id="KW-0539">Nucleus</keyword>
<evidence type="ECO:0000313" key="12">
    <source>
        <dbReference type="Proteomes" id="UP000193922"/>
    </source>
</evidence>
<accession>A0A1Y1W209</accession>
<dbReference type="SMART" id="SM00320">
    <property type="entry name" value="WD40"/>
    <property type="match status" value="7"/>
</dbReference>
<feature type="repeat" description="WD" evidence="8">
    <location>
        <begin position="282"/>
        <end position="323"/>
    </location>
</feature>
<evidence type="ECO:0000256" key="7">
    <source>
        <dbReference type="ARBA" id="ARBA00023242"/>
    </source>
</evidence>
<dbReference type="Pfam" id="PF23869">
    <property type="entry name" value="Beta-prop_WDR75_1st"/>
    <property type="match status" value="1"/>
</dbReference>
<evidence type="ECO:0000256" key="3">
    <source>
        <dbReference type="ARBA" id="ARBA00022552"/>
    </source>
</evidence>
<gene>
    <name evidence="11" type="ORF">DL89DRAFT_55916</name>
</gene>
<dbReference type="Gene3D" id="2.130.10.10">
    <property type="entry name" value="YVTN repeat-like/Quinoprotein amine dehydrogenase"/>
    <property type="match status" value="3"/>
</dbReference>
<dbReference type="Pfam" id="PF23769">
    <property type="entry name" value="Beta-prop_WDR75_2nd"/>
    <property type="match status" value="1"/>
</dbReference>
<evidence type="ECO:0000256" key="4">
    <source>
        <dbReference type="ARBA" id="ARBA00022574"/>
    </source>
</evidence>
<keyword evidence="12" id="KW-1185">Reference proteome</keyword>
<keyword evidence="6" id="KW-0804">Transcription</keyword>
<dbReference type="PANTHER" id="PTHR44215:SF1">
    <property type="entry name" value="WD REPEAT-CONTAINING PROTEIN 75"/>
    <property type="match status" value="1"/>
</dbReference>
<proteinExistence type="predicted"/>
<evidence type="ECO:0000256" key="2">
    <source>
        <dbReference type="ARBA" id="ARBA00022517"/>
    </source>
</evidence>
<dbReference type="InterPro" id="IPR011047">
    <property type="entry name" value="Quinoprotein_ADH-like_sf"/>
</dbReference>
<keyword evidence="2" id="KW-0690">Ribosome biogenesis</keyword>
<feature type="compositionally biased region" description="Basic and acidic residues" evidence="9">
    <location>
        <begin position="7"/>
        <end position="18"/>
    </location>
</feature>
<keyword evidence="3" id="KW-0698">rRNA processing</keyword>
<evidence type="ECO:0000256" key="1">
    <source>
        <dbReference type="ARBA" id="ARBA00004604"/>
    </source>
</evidence>
<comment type="caution">
    <text evidence="11">The sequence shown here is derived from an EMBL/GenBank/DDBJ whole genome shotgun (WGS) entry which is preliminary data.</text>
</comment>
<sequence>MAKKATTKAEKVAKEVVGRAHSNSKHSDPAQQTMPGDAFRAIELKSVSGGILTHEPVVFSQDSSQFYLSKDSAVAVYNVQNGEMVQNFSGGAQAEKVLAIFAEANNHVYTFSADEHVRFWDADAGALVKEWVIPGKIRHVAKDPKQEQAFLAIIARPKYTDAQNNMVKPRAVVARVRLEENGRVEVEDLAQATTGANRIAVHPSGQWVAVYSHFKVQLLQLSANRVVTHKWAMGERISDIAFHPSEPVLAVGDWRGRIMFWYCLDENQREDTEEREVVRRPYHWHAHKVNTIAFTEAGTSMLSGGEEGVVVFWQLTTDHKSFLPRLGAEIISIVVSPDQMYYSVTLKDNTVRIYSALDRSLVSTLQGLKFAERAAMAKVKREHAAIVKRLEDDPFTSGLVVHPSTHHLVLNGEPGFLQVFNHLTDRHVSSIEVASFNRIGGAGSVIRSAQPHVDLVQFSSDGAWMATVDSRCSNAAYGPRHVTESYLKFWRLDPSTQQYKLVTRVDNPHAHGVHAIAFQPMLRRSGQQPGLLCVSTGRDAMFRVWELQTLDNAEEMWTCRAYAKYRGQQPRGCGFSCDGSILAVTFGSSVTLWDAHTVTAPVGTLVASAASHELSGVAFIGQTNFLASWSEDRVDVWNMLTGSLWWTQVVPVASVFVHARHALLAVAVRPITNRDETSILVCGPESPVPLVTVRQRGVVAAVALVPAASSGKSGRSHPDTEQGQLKPDPLAHNSLAVLTASGRLNVYAAESDLLAFKSAKALGEKTGSSAMDSKVFTSIFGKSKAQAVEPGASPATNPHVRSAMRLVRSAVHSAYVNAPHHVLPPVSALFDQFVTQQLAKVSIQADDEKHEESLDAEMASVEIAEENDGTEESSRAQTKTPFLKSLRRGFQASQ</sequence>
<keyword evidence="5" id="KW-0677">Repeat</keyword>
<evidence type="ECO:0000259" key="10">
    <source>
        <dbReference type="Pfam" id="PF23769"/>
    </source>
</evidence>
<feature type="region of interest" description="Disordered" evidence="9">
    <location>
        <begin position="709"/>
        <end position="728"/>
    </location>
</feature>
<dbReference type="EMBL" id="MCFD01000013">
    <property type="protein sequence ID" value="ORX67276.1"/>
    <property type="molecule type" value="Genomic_DNA"/>
</dbReference>
<evidence type="ECO:0000313" key="11">
    <source>
        <dbReference type="EMBL" id="ORX67276.1"/>
    </source>
</evidence>
<reference evidence="11 12" key="1">
    <citation type="submission" date="2016-07" db="EMBL/GenBank/DDBJ databases">
        <title>Pervasive Adenine N6-methylation of Active Genes in Fungi.</title>
        <authorList>
            <consortium name="DOE Joint Genome Institute"/>
            <person name="Mondo S.J."/>
            <person name="Dannebaum R.O."/>
            <person name="Kuo R.C."/>
            <person name="Labutti K."/>
            <person name="Haridas S."/>
            <person name="Kuo A."/>
            <person name="Salamov A."/>
            <person name="Ahrendt S.R."/>
            <person name="Lipzen A."/>
            <person name="Sullivan W."/>
            <person name="Andreopoulos W.B."/>
            <person name="Clum A."/>
            <person name="Lindquist E."/>
            <person name="Daum C."/>
            <person name="Ramamoorthy G.K."/>
            <person name="Gryganskyi A."/>
            <person name="Culley D."/>
            <person name="Magnuson J.K."/>
            <person name="James T.Y."/>
            <person name="O'Malley M.A."/>
            <person name="Stajich J.E."/>
            <person name="Spatafora J.W."/>
            <person name="Visel A."/>
            <person name="Grigoriev I.V."/>
        </authorList>
    </citation>
    <scope>NUCLEOTIDE SEQUENCE [LARGE SCALE GENOMIC DNA]</scope>
    <source>
        <strain evidence="11 12">ATCC 12442</strain>
    </source>
</reference>
<dbReference type="InterPro" id="IPR015943">
    <property type="entry name" value="WD40/YVTN_repeat-like_dom_sf"/>
</dbReference>
<dbReference type="PROSITE" id="PS50082">
    <property type="entry name" value="WD_REPEATS_2"/>
    <property type="match status" value="1"/>
</dbReference>